<dbReference type="GO" id="GO:0047617">
    <property type="term" value="F:fatty acyl-CoA hydrolase activity"/>
    <property type="evidence" value="ECO:0007669"/>
    <property type="project" value="TreeGrafter"/>
</dbReference>
<dbReference type="Proteomes" id="UP000515160">
    <property type="component" value="Chromosome 2L"/>
</dbReference>
<evidence type="ECO:0000256" key="4">
    <source>
        <dbReference type="ARBA" id="ARBA00022946"/>
    </source>
</evidence>
<dbReference type="OrthoDB" id="331699at2759"/>
<evidence type="ECO:0000256" key="1">
    <source>
        <dbReference type="ARBA" id="ARBA00010458"/>
    </source>
</evidence>
<dbReference type="PROSITE" id="PS51770">
    <property type="entry name" value="HOTDOG_ACOT"/>
    <property type="match status" value="2"/>
</dbReference>
<dbReference type="PANTHER" id="PTHR12655:SF0">
    <property type="entry name" value="ACYL-COENZYME A THIOESTERASE 9, MITOCHONDRIAL"/>
    <property type="match status" value="1"/>
</dbReference>
<dbReference type="GO" id="GO:0006637">
    <property type="term" value="P:acyl-CoA metabolic process"/>
    <property type="evidence" value="ECO:0007669"/>
    <property type="project" value="TreeGrafter"/>
</dbReference>
<dbReference type="CDD" id="cd03442">
    <property type="entry name" value="BFIT_BACH"/>
    <property type="match status" value="2"/>
</dbReference>
<comment type="similarity">
    <text evidence="1">Belongs to the acyl coenzyme A hydrolase family.</text>
</comment>
<keyword evidence="4" id="KW-0809">Transit peptide</keyword>
<dbReference type="RefSeq" id="XP_034119743.2">
    <property type="nucleotide sequence ID" value="XM_034263852.2"/>
</dbReference>
<keyword evidence="6" id="KW-1185">Reference proteome</keyword>
<feature type="domain" description="HotDog ACOT-type" evidence="5">
    <location>
        <begin position="300"/>
        <end position="412"/>
    </location>
</feature>
<feature type="domain" description="HotDog ACOT-type" evidence="5">
    <location>
        <begin position="105"/>
        <end position="224"/>
    </location>
</feature>
<organism evidence="6 7">
    <name type="scientific">Drosophila albomicans</name>
    <name type="common">Fruit fly</name>
    <dbReference type="NCBI Taxonomy" id="7291"/>
    <lineage>
        <taxon>Eukaryota</taxon>
        <taxon>Metazoa</taxon>
        <taxon>Ecdysozoa</taxon>
        <taxon>Arthropoda</taxon>
        <taxon>Hexapoda</taxon>
        <taxon>Insecta</taxon>
        <taxon>Pterygota</taxon>
        <taxon>Neoptera</taxon>
        <taxon>Endopterygota</taxon>
        <taxon>Diptera</taxon>
        <taxon>Brachycera</taxon>
        <taxon>Muscomorpha</taxon>
        <taxon>Ephydroidea</taxon>
        <taxon>Drosophilidae</taxon>
        <taxon>Drosophila</taxon>
    </lineage>
</organism>
<dbReference type="PANTHER" id="PTHR12655">
    <property type="entry name" value="ACYL-COA THIOESTERASE"/>
    <property type="match status" value="1"/>
</dbReference>
<dbReference type="Gene3D" id="3.10.129.10">
    <property type="entry name" value="Hotdog Thioesterase"/>
    <property type="match status" value="2"/>
</dbReference>
<dbReference type="InterPro" id="IPR033120">
    <property type="entry name" value="HOTDOG_ACOT"/>
</dbReference>
<name>A0A6P8Y181_DROAB</name>
<dbReference type="SUPFAM" id="SSF54637">
    <property type="entry name" value="Thioesterase/thiol ester dehydrase-isomerase"/>
    <property type="match status" value="2"/>
</dbReference>
<dbReference type="GeneID" id="117578397"/>
<accession>A0A6P8Y181</accession>
<dbReference type="InterPro" id="IPR029069">
    <property type="entry name" value="HotDog_dom_sf"/>
</dbReference>
<gene>
    <name evidence="7" type="primary">LOC117578397</name>
</gene>
<dbReference type="GO" id="GO:0005739">
    <property type="term" value="C:mitochondrion"/>
    <property type="evidence" value="ECO:0007669"/>
    <property type="project" value="TreeGrafter"/>
</dbReference>
<keyword evidence="3" id="KW-0378">Hydrolase</keyword>
<reference evidence="7" key="1">
    <citation type="submission" date="2025-08" db="UniProtKB">
        <authorList>
            <consortium name="RefSeq"/>
        </authorList>
    </citation>
    <scope>IDENTIFICATION</scope>
    <source>
        <strain evidence="7">15112-1751.03</strain>
        <tissue evidence="7">Whole Adult</tissue>
    </source>
</reference>
<dbReference type="AlphaFoldDB" id="A0A6P8Y181"/>
<evidence type="ECO:0000313" key="7">
    <source>
        <dbReference type="RefSeq" id="XP_034119743.2"/>
    </source>
</evidence>
<evidence type="ECO:0000259" key="5">
    <source>
        <dbReference type="PROSITE" id="PS51770"/>
    </source>
</evidence>
<proteinExistence type="inferred from homology"/>
<evidence type="ECO:0000256" key="2">
    <source>
        <dbReference type="ARBA" id="ARBA00022737"/>
    </source>
</evidence>
<keyword evidence="2" id="KW-0677">Repeat</keyword>
<evidence type="ECO:0000313" key="6">
    <source>
        <dbReference type="Proteomes" id="UP000515160"/>
    </source>
</evidence>
<evidence type="ECO:0000256" key="3">
    <source>
        <dbReference type="ARBA" id="ARBA00022801"/>
    </source>
</evidence>
<sequence>MIVQGLLPSMRSVRQITLCPLQRNWVFCLRTIHRSAIMWQDKCEFEEFQSGHCSGTIEDVAKKIQRNIGVKPGYHTIPVCRSGLLKFQPKREDLPCRCIKDSFTTAVVPISSLSKRERYINHLARVRVGRLMEDLDLFAVWICHRYVKVPKLPRGVPLPYVFVTLLVDKVDFYNFNTVDADVDIEFCGHVSWVGRSSMEITIYMRQQQRNITKTILMMVARNATNTGSAPVNKLQPCNEAEQLCFDKAVKRQERRGRKAPILRPSHNDEKLMFDIFRRTNGTDIVRDERIELPENSAWMSQSFQTTLIHPFPDNRNSQNNIFGGYVMRNAVEISFMTASIYTQSRPFIECIMDIAFLSPIKVHSFLKMTAHVVYTFEQFMQILTVVQVMDANTFEEVTTNTFNITFRAEQNVKEVLPSSYQETLWYINGRNKFQDFQQLKAKRNTKSLKV</sequence>
<protein>
    <submittedName>
        <fullName evidence="7">Acyl-coenzyme A thioesterase 9, mitochondrial</fullName>
    </submittedName>
</protein>